<dbReference type="PANTHER" id="PTHR43085">
    <property type="entry name" value="HEXOKINASE FAMILY MEMBER"/>
    <property type="match status" value="1"/>
</dbReference>
<proteinExistence type="inferred from homology"/>
<dbReference type="Gene3D" id="3.40.1190.20">
    <property type="match status" value="1"/>
</dbReference>
<protein>
    <submittedName>
        <fullName evidence="5">PfkB</fullName>
    </submittedName>
</protein>
<evidence type="ECO:0000256" key="1">
    <source>
        <dbReference type="ARBA" id="ARBA00010688"/>
    </source>
</evidence>
<name>A0A6J4JVV2_9CHLR</name>
<dbReference type="Pfam" id="PF00294">
    <property type="entry name" value="PfkB"/>
    <property type="match status" value="1"/>
</dbReference>
<dbReference type="InterPro" id="IPR029056">
    <property type="entry name" value="Ribokinase-like"/>
</dbReference>
<dbReference type="InterPro" id="IPR011611">
    <property type="entry name" value="PfkB_dom"/>
</dbReference>
<dbReference type="AlphaFoldDB" id="A0A6J4JVV2"/>
<dbReference type="InterPro" id="IPR050306">
    <property type="entry name" value="PfkB_Carbo_kinase"/>
</dbReference>
<keyword evidence="3" id="KW-0418">Kinase</keyword>
<evidence type="ECO:0000259" key="4">
    <source>
        <dbReference type="Pfam" id="PF00294"/>
    </source>
</evidence>
<dbReference type="PANTHER" id="PTHR43085:SF46">
    <property type="entry name" value="ADENOSINE KINASE"/>
    <property type="match status" value="1"/>
</dbReference>
<dbReference type="SUPFAM" id="SSF53613">
    <property type="entry name" value="Ribokinase-like"/>
    <property type="match status" value="1"/>
</dbReference>
<dbReference type="PROSITE" id="PS00584">
    <property type="entry name" value="PFKB_KINASES_2"/>
    <property type="match status" value="1"/>
</dbReference>
<dbReference type="PROSITE" id="PS00583">
    <property type="entry name" value="PFKB_KINASES_1"/>
    <property type="match status" value="1"/>
</dbReference>
<evidence type="ECO:0000256" key="3">
    <source>
        <dbReference type="ARBA" id="ARBA00022777"/>
    </source>
</evidence>
<comment type="similarity">
    <text evidence="1">Belongs to the carbohydrate kinase PfkB family.</text>
</comment>
<accession>A0A6J4JVV2</accession>
<gene>
    <name evidence="5" type="ORF">AVDCRST_MAG26-3944</name>
</gene>
<dbReference type="EMBL" id="CADCTK010000917">
    <property type="protein sequence ID" value="CAA9288933.1"/>
    <property type="molecule type" value="Genomic_DNA"/>
</dbReference>
<organism evidence="5">
    <name type="scientific">uncultured Chloroflexia bacterium</name>
    <dbReference type="NCBI Taxonomy" id="1672391"/>
    <lineage>
        <taxon>Bacteria</taxon>
        <taxon>Bacillati</taxon>
        <taxon>Chloroflexota</taxon>
        <taxon>Chloroflexia</taxon>
        <taxon>environmental samples</taxon>
    </lineage>
</organism>
<dbReference type="GO" id="GO:0016301">
    <property type="term" value="F:kinase activity"/>
    <property type="evidence" value="ECO:0007669"/>
    <property type="project" value="UniProtKB-KW"/>
</dbReference>
<evidence type="ECO:0000256" key="2">
    <source>
        <dbReference type="ARBA" id="ARBA00022679"/>
    </source>
</evidence>
<dbReference type="CDD" id="cd01942">
    <property type="entry name" value="ribokinase_group_A"/>
    <property type="match status" value="1"/>
</dbReference>
<dbReference type="InterPro" id="IPR002173">
    <property type="entry name" value="Carboh/pur_kinase_PfkB_CS"/>
</dbReference>
<reference evidence="5" key="1">
    <citation type="submission" date="2020-02" db="EMBL/GenBank/DDBJ databases">
        <authorList>
            <person name="Meier V. D."/>
        </authorList>
    </citation>
    <scope>NUCLEOTIDE SEQUENCE</scope>
    <source>
        <strain evidence="5">AVDCRST_MAG26</strain>
    </source>
</reference>
<feature type="domain" description="Carbohydrate kinase PfkB" evidence="4">
    <location>
        <begin position="32"/>
        <end position="291"/>
    </location>
</feature>
<evidence type="ECO:0000313" key="5">
    <source>
        <dbReference type="EMBL" id="CAA9288933.1"/>
    </source>
</evidence>
<keyword evidence="2" id="KW-0808">Transferase</keyword>
<sequence length="324" mass="35758">MRICVTGSIAYDYIMVFPGHFKDHILPDKMHILSVSFLVESMKRQRGGTAPNIAYNLALLGERPSVMGTVGEDFAEYRAWLEEEGIDTTGIKPVPAEFTSSCFINTDLSDNQITAFYPGAMAHAHTLSFRDQPRDIDLVVIAPNDPGAMERYAVECRELGIPYLYDPSMQAPRMSAEELRTGFAGAKVLTGNDYEFAMMAEKLGVSEPELRSLVPITVVTKGESGSSIFVEGEEFVIPAARPRQVVDPTGAGDAFRAGFVKGMLRGFRWEVVGRMASLAAVYAVEQGGTQQHRYDLPAFVQRYRENFGDAPELEALQEERPVAV</sequence>